<dbReference type="Pfam" id="PF02036">
    <property type="entry name" value="SCP2"/>
    <property type="match status" value="1"/>
</dbReference>
<evidence type="ECO:0000313" key="3">
    <source>
        <dbReference type="EMBL" id="GHE00772.1"/>
    </source>
</evidence>
<dbReference type="Gene3D" id="3.30.1050.10">
    <property type="entry name" value="SCP2 sterol-binding domain"/>
    <property type="match status" value="1"/>
</dbReference>
<dbReference type="AlphaFoldDB" id="A0AAN4UQF8"/>
<evidence type="ECO:0000259" key="2">
    <source>
        <dbReference type="Pfam" id="PF02036"/>
    </source>
</evidence>
<comment type="caution">
    <text evidence="3">The sequence shown here is derived from an EMBL/GenBank/DDBJ whole genome shotgun (WGS) entry which is preliminary data.</text>
</comment>
<feature type="domain" description="SCP2" evidence="2">
    <location>
        <begin position="68"/>
        <end position="126"/>
    </location>
</feature>
<feature type="region of interest" description="Disordered" evidence="1">
    <location>
        <begin position="1"/>
        <end position="31"/>
    </location>
</feature>
<proteinExistence type="predicted"/>
<evidence type="ECO:0000313" key="4">
    <source>
        <dbReference type="Proteomes" id="UP000634647"/>
    </source>
</evidence>
<sequence>MRYLPRVPITGQSVAQTPGKASGSGATDRRNKMSDVIDGAVAALQNKLSGGFDGTAKFVIPGEGALMIDGAGVRAGDEEADVTLTADAETFKAILDGELNPTAAFMGGKLSVDGNMGLAMQLGSALA</sequence>
<dbReference type="EMBL" id="BNAB01000005">
    <property type="protein sequence ID" value="GHE00772.1"/>
    <property type="molecule type" value="Genomic_DNA"/>
</dbReference>
<name>A0AAN4UQF8_9RHOB</name>
<dbReference type="Proteomes" id="UP000634647">
    <property type="component" value="Unassembled WGS sequence"/>
</dbReference>
<dbReference type="InterPro" id="IPR003033">
    <property type="entry name" value="SCP2_sterol-bd_dom"/>
</dbReference>
<protein>
    <recommendedName>
        <fullName evidence="2">SCP2 domain-containing protein</fullName>
    </recommendedName>
</protein>
<dbReference type="SUPFAM" id="SSF55718">
    <property type="entry name" value="SCP-like"/>
    <property type="match status" value="1"/>
</dbReference>
<reference evidence="3" key="2">
    <citation type="submission" date="2023-06" db="EMBL/GenBank/DDBJ databases">
        <authorList>
            <person name="Sun Q."/>
            <person name="Zhou Y."/>
        </authorList>
    </citation>
    <scope>NUCLEOTIDE SEQUENCE</scope>
    <source>
        <strain evidence="3">CGMCC 1.10859</strain>
    </source>
</reference>
<accession>A0AAN4UQF8</accession>
<organism evidence="3 4">
    <name type="scientific">Allgaiera indica</name>
    <dbReference type="NCBI Taxonomy" id="765699"/>
    <lineage>
        <taxon>Bacteria</taxon>
        <taxon>Pseudomonadati</taxon>
        <taxon>Pseudomonadota</taxon>
        <taxon>Alphaproteobacteria</taxon>
        <taxon>Rhodobacterales</taxon>
        <taxon>Paracoccaceae</taxon>
        <taxon>Allgaiera</taxon>
    </lineage>
</organism>
<dbReference type="InterPro" id="IPR036527">
    <property type="entry name" value="SCP2_sterol-bd_dom_sf"/>
</dbReference>
<evidence type="ECO:0000256" key="1">
    <source>
        <dbReference type="SAM" id="MobiDB-lite"/>
    </source>
</evidence>
<reference evidence="3" key="1">
    <citation type="journal article" date="2014" name="Int. J. Syst. Evol. Microbiol.">
        <title>Complete genome sequence of Corynebacterium casei LMG S-19264T (=DSM 44701T), isolated from a smear-ripened cheese.</title>
        <authorList>
            <consortium name="US DOE Joint Genome Institute (JGI-PGF)"/>
            <person name="Walter F."/>
            <person name="Albersmeier A."/>
            <person name="Kalinowski J."/>
            <person name="Ruckert C."/>
        </authorList>
    </citation>
    <scope>NUCLEOTIDE SEQUENCE</scope>
    <source>
        <strain evidence="3">CGMCC 1.10859</strain>
    </source>
</reference>
<gene>
    <name evidence="3" type="ORF">GCM10008024_13430</name>
</gene>